<dbReference type="SUPFAM" id="SSF52047">
    <property type="entry name" value="RNI-like"/>
    <property type="match status" value="1"/>
</dbReference>
<feature type="compositionally biased region" description="Low complexity" evidence="1">
    <location>
        <begin position="10"/>
        <end position="28"/>
    </location>
</feature>
<reference evidence="3 4" key="1">
    <citation type="submission" date="2022-12" db="EMBL/GenBank/DDBJ databases">
        <title>Chromosome-scale assembly of the Ensete ventricosum genome.</title>
        <authorList>
            <person name="Dussert Y."/>
            <person name="Stocks J."/>
            <person name="Wendawek A."/>
            <person name="Woldeyes F."/>
            <person name="Nichols R.A."/>
            <person name="Borrell J.S."/>
        </authorList>
    </citation>
    <scope>NUCLEOTIDE SEQUENCE [LARGE SCALE GENOMIC DNA]</scope>
    <source>
        <strain evidence="4">cv. Maze</strain>
        <tissue evidence="3">Seeds</tissue>
    </source>
</reference>
<dbReference type="SUPFAM" id="SSF81383">
    <property type="entry name" value="F-box domain"/>
    <property type="match status" value="1"/>
</dbReference>
<feature type="region of interest" description="Disordered" evidence="1">
    <location>
        <begin position="1"/>
        <end position="38"/>
    </location>
</feature>
<dbReference type="InterPro" id="IPR006566">
    <property type="entry name" value="FBD"/>
</dbReference>
<proteinExistence type="predicted"/>
<sequence length="524" mass="59019">MRKTKKARWAADLSLSPPSSSSSSSASDGSGGDIVEKDGDDRLTELPDIIRLHILAQLPLQDAIRTGFLSSRWRSLWRHRWPHPAVLDLSPHTVAASADDFVAGVDRFLSARGRGRRIDTLFVALPPARRYDADIKRWIEYAASCSVEDLRLVVSPSSLAGTSARPGRRLRRQERAAVSSVFFHSICECSNLTRLALSGLRLSSPGANIKRLSNLEVLDLHAAHVTDAALRRVVAACPLLRSLDLRLCRKLRRIVITANSRLTRLTIVDCPRALEVTVSAPDLRCFRYSGNYLTSYSFDSPKRLEEVYMSSGGPPSCLPPSNWVKALGGLANIRVLTLCSLSLQYFAIEGGNATRECNNFRNLRELQLLMDMMTVDNLMNIYTFFRICKCPRLEKLFIELPTTMNDPYVENYLMVPKEEPPEVDLKYLKIIKINNFNGHRNEMQLVRFLLGKAGVLKSLMVITSKDFMVEEYIKNTVDGCRDSLHFLQSQLSLFTKASVNAQIILSGHDDNKFIPTHWEVYYKV</sequence>
<dbReference type="SMART" id="SM00579">
    <property type="entry name" value="FBD"/>
    <property type="match status" value="1"/>
</dbReference>
<dbReference type="Gene3D" id="3.80.10.10">
    <property type="entry name" value="Ribonuclease Inhibitor"/>
    <property type="match status" value="1"/>
</dbReference>
<dbReference type="InterPro" id="IPR036047">
    <property type="entry name" value="F-box-like_dom_sf"/>
</dbReference>
<name>A0AAV8RP59_ENSVE</name>
<dbReference type="Pfam" id="PF23622">
    <property type="entry name" value="LRR_At1g61320_AtMIF1"/>
    <property type="match status" value="1"/>
</dbReference>
<dbReference type="Pfam" id="PF00646">
    <property type="entry name" value="F-box"/>
    <property type="match status" value="1"/>
</dbReference>
<gene>
    <name evidence="3" type="ORF">OPV22_000956</name>
</gene>
<protein>
    <recommendedName>
        <fullName evidence="2">FBD domain-containing protein</fullName>
    </recommendedName>
</protein>
<accession>A0AAV8RP59</accession>
<keyword evidence="4" id="KW-1185">Reference proteome</keyword>
<evidence type="ECO:0000259" key="2">
    <source>
        <dbReference type="SMART" id="SM00579"/>
    </source>
</evidence>
<dbReference type="PANTHER" id="PTHR34145:SF65">
    <property type="entry name" value="FBD DOMAIN-CONTAINING PROTEIN"/>
    <property type="match status" value="1"/>
</dbReference>
<organism evidence="3 4">
    <name type="scientific">Ensete ventricosum</name>
    <name type="common">Abyssinian banana</name>
    <name type="synonym">Musa ensete</name>
    <dbReference type="NCBI Taxonomy" id="4639"/>
    <lineage>
        <taxon>Eukaryota</taxon>
        <taxon>Viridiplantae</taxon>
        <taxon>Streptophyta</taxon>
        <taxon>Embryophyta</taxon>
        <taxon>Tracheophyta</taxon>
        <taxon>Spermatophyta</taxon>
        <taxon>Magnoliopsida</taxon>
        <taxon>Liliopsida</taxon>
        <taxon>Zingiberales</taxon>
        <taxon>Musaceae</taxon>
        <taxon>Ensete</taxon>
    </lineage>
</organism>
<evidence type="ECO:0000313" key="4">
    <source>
        <dbReference type="Proteomes" id="UP001222027"/>
    </source>
</evidence>
<dbReference type="EMBL" id="JAQQAF010000001">
    <property type="protein sequence ID" value="KAJ8510522.1"/>
    <property type="molecule type" value="Genomic_DNA"/>
</dbReference>
<dbReference type="InterPro" id="IPR053772">
    <property type="entry name" value="At1g61320/At1g61330-like"/>
</dbReference>
<dbReference type="Proteomes" id="UP001222027">
    <property type="component" value="Unassembled WGS sequence"/>
</dbReference>
<evidence type="ECO:0000256" key="1">
    <source>
        <dbReference type="SAM" id="MobiDB-lite"/>
    </source>
</evidence>
<dbReference type="InterPro" id="IPR001810">
    <property type="entry name" value="F-box_dom"/>
</dbReference>
<dbReference type="AlphaFoldDB" id="A0AAV8RP59"/>
<dbReference type="InterPro" id="IPR032675">
    <property type="entry name" value="LRR_dom_sf"/>
</dbReference>
<comment type="caution">
    <text evidence="3">The sequence shown here is derived from an EMBL/GenBank/DDBJ whole genome shotgun (WGS) entry which is preliminary data.</text>
</comment>
<evidence type="ECO:0000313" key="3">
    <source>
        <dbReference type="EMBL" id="KAJ8510522.1"/>
    </source>
</evidence>
<dbReference type="PANTHER" id="PTHR34145">
    <property type="entry name" value="OS02G0105600 PROTEIN"/>
    <property type="match status" value="1"/>
</dbReference>
<dbReference type="InterPro" id="IPR055357">
    <property type="entry name" value="LRR_At1g61320_AtMIF1"/>
</dbReference>
<feature type="domain" description="FBD" evidence="2">
    <location>
        <begin position="422"/>
        <end position="506"/>
    </location>
</feature>